<dbReference type="PANTHER" id="PTHR11777:SF9">
    <property type="entry name" value="ALANINE--TRNA LIGASE, CYTOPLASMIC"/>
    <property type="match status" value="1"/>
</dbReference>
<dbReference type="InterPro" id="IPR018163">
    <property type="entry name" value="Thr/Ala-tRNA-synth_IIc_edit"/>
</dbReference>
<evidence type="ECO:0000313" key="13">
    <source>
        <dbReference type="EMBL" id="SFS10037.1"/>
    </source>
</evidence>
<dbReference type="Gene3D" id="3.30.930.10">
    <property type="entry name" value="Bira Bifunctional Protein, Domain 2"/>
    <property type="match status" value="1"/>
</dbReference>
<dbReference type="GO" id="GO:0045892">
    <property type="term" value="P:negative regulation of DNA-templated transcription"/>
    <property type="evidence" value="ECO:0007669"/>
    <property type="project" value="TreeGrafter"/>
</dbReference>
<dbReference type="PRINTS" id="PR00980">
    <property type="entry name" value="TRNASYNTHALA"/>
</dbReference>
<evidence type="ECO:0000256" key="5">
    <source>
        <dbReference type="ARBA" id="ARBA00022741"/>
    </source>
</evidence>
<comment type="similarity">
    <text evidence="1 11">Belongs to the class-II aminoacyl-tRNA synthetase family.</text>
</comment>
<feature type="binding site" evidence="11">
    <location>
        <position position="569"/>
    </location>
    <ligand>
        <name>Zn(2+)</name>
        <dbReference type="ChEBI" id="CHEBI:29105"/>
    </ligand>
</feature>
<dbReference type="Pfam" id="PF02272">
    <property type="entry name" value="DHHA1"/>
    <property type="match status" value="1"/>
</dbReference>
<dbReference type="GO" id="GO:0005829">
    <property type="term" value="C:cytosol"/>
    <property type="evidence" value="ECO:0007669"/>
    <property type="project" value="TreeGrafter"/>
</dbReference>
<dbReference type="Pfam" id="PF07973">
    <property type="entry name" value="tRNA_SAD"/>
    <property type="match status" value="1"/>
</dbReference>
<dbReference type="PANTHER" id="PTHR11777">
    <property type="entry name" value="ALANYL-TRNA SYNTHETASE"/>
    <property type="match status" value="1"/>
</dbReference>
<dbReference type="FunFam" id="3.10.310.40:FF:000001">
    <property type="entry name" value="Alanine--tRNA ligase"/>
    <property type="match status" value="1"/>
</dbReference>
<evidence type="ECO:0000313" key="14">
    <source>
        <dbReference type="Proteomes" id="UP000198824"/>
    </source>
</evidence>
<evidence type="ECO:0000256" key="7">
    <source>
        <dbReference type="ARBA" id="ARBA00022840"/>
    </source>
</evidence>
<dbReference type="SUPFAM" id="SSF50447">
    <property type="entry name" value="Translation proteins"/>
    <property type="match status" value="1"/>
</dbReference>
<dbReference type="Gene3D" id="3.30.54.20">
    <property type="match status" value="1"/>
</dbReference>
<dbReference type="SUPFAM" id="SSF55186">
    <property type="entry name" value="ThrRS/AlaRS common domain"/>
    <property type="match status" value="1"/>
</dbReference>
<protein>
    <recommendedName>
        <fullName evidence="11">Alanine--tRNA ligase</fullName>
        <ecNumber evidence="11">6.1.1.7</ecNumber>
    </recommendedName>
    <alternativeName>
        <fullName evidence="11">Alanyl-tRNA synthetase</fullName>
        <shortName evidence="11">AlaRS</shortName>
    </alternativeName>
</protein>
<dbReference type="EMBL" id="FOZG01000003">
    <property type="protein sequence ID" value="SFS10037.1"/>
    <property type="molecule type" value="Genomic_DNA"/>
</dbReference>
<dbReference type="InterPro" id="IPR018164">
    <property type="entry name" value="Ala-tRNA-synth_IIc_N"/>
</dbReference>
<evidence type="ECO:0000256" key="2">
    <source>
        <dbReference type="ARBA" id="ARBA00022555"/>
    </source>
</evidence>
<dbReference type="HAMAP" id="MF_00036_B">
    <property type="entry name" value="Ala_tRNA_synth_B"/>
    <property type="match status" value="1"/>
</dbReference>
<evidence type="ECO:0000256" key="6">
    <source>
        <dbReference type="ARBA" id="ARBA00022833"/>
    </source>
</evidence>
<dbReference type="Gene3D" id="6.10.250.550">
    <property type="match status" value="1"/>
</dbReference>
<dbReference type="InterPro" id="IPR018162">
    <property type="entry name" value="Ala-tRNA-ligase_IIc_anticod-bd"/>
</dbReference>
<dbReference type="InterPro" id="IPR050058">
    <property type="entry name" value="Ala-tRNA_ligase"/>
</dbReference>
<dbReference type="GO" id="GO:0004813">
    <property type="term" value="F:alanine-tRNA ligase activity"/>
    <property type="evidence" value="ECO:0007669"/>
    <property type="project" value="UniProtKB-UniRule"/>
</dbReference>
<evidence type="ECO:0000256" key="1">
    <source>
        <dbReference type="ARBA" id="ARBA00008226"/>
    </source>
</evidence>
<dbReference type="GO" id="GO:0002161">
    <property type="term" value="F:aminoacyl-tRNA deacylase activity"/>
    <property type="evidence" value="ECO:0007669"/>
    <property type="project" value="TreeGrafter"/>
</dbReference>
<keyword evidence="8 11" id="KW-0694">RNA-binding</keyword>
<evidence type="ECO:0000256" key="8">
    <source>
        <dbReference type="ARBA" id="ARBA00022884"/>
    </source>
</evidence>
<keyword evidence="11" id="KW-0963">Cytoplasm</keyword>
<dbReference type="GO" id="GO:0000049">
    <property type="term" value="F:tRNA binding"/>
    <property type="evidence" value="ECO:0007669"/>
    <property type="project" value="UniProtKB-KW"/>
</dbReference>
<dbReference type="InterPro" id="IPR009000">
    <property type="entry name" value="Transl_B-barrel_sf"/>
</dbReference>
<comment type="function">
    <text evidence="11">Catalyzes the attachment of alanine to tRNA(Ala) in a two-step reaction: alanine is first activated by ATP to form Ala-AMP and then transferred to the acceptor end of tRNA(Ala). Also edits incorrectly charged Ser-tRNA(Ala) and Gly-tRNA(Ala) via its editing domain.</text>
</comment>
<feature type="domain" description="Alanyl-transfer RNA synthetases family profile" evidence="12">
    <location>
        <begin position="2"/>
        <end position="718"/>
    </location>
</feature>
<dbReference type="InterPro" id="IPR023033">
    <property type="entry name" value="Ala_tRNA_ligase_euk/bac"/>
</dbReference>
<dbReference type="Gene3D" id="3.30.980.10">
    <property type="entry name" value="Threonyl-trna Synthetase, Chain A, domain 2"/>
    <property type="match status" value="1"/>
</dbReference>
<dbReference type="STRING" id="1166337.SAMN05192580_3360"/>
<dbReference type="GO" id="GO:0008270">
    <property type="term" value="F:zinc ion binding"/>
    <property type="evidence" value="ECO:0007669"/>
    <property type="project" value="UniProtKB-UniRule"/>
</dbReference>
<keyword evidence="7 11" id="KW-0067">ATP-binding</keyword>
<dbReference type="InterPro" id="IPR002318">
    <property type="entry name" value="Ala-tRNA-lgiase_IIc"/>
</dbReference>
<dbReference type="PROSITE" id="PS50860">
    <property type="entry name" value="AA_TRNA_LIGASE_II_ALA"/>
    <property type="match status" value="1"/>
</dbReference>
<keyword evidence="3 11" id="KW-0436">Ligase</keyword>
<dbReference type="InterPro" id="IPR012947">
    <property type="entry name" value="tRNA_SAD"/>
</dbReference>
<dbReference type="Gene3D" id="3.10.310.40">
    <property type="match status" value="1"/>
</dbReference>
<dbReference type="FunFam" id="3.30.980.10:FF:000004">
    <property type="entry name" value="Alanine--tRNA ligase, cytoplasmic"/>
    <property type="match status" value="1"/>
</dbReference>
<dbReference type="SUPFAM" id="SSF101353">
    <property type="entry name" value="Putative anticodon-binding domain of alanyl-tRNA synthetase (AlaRS)"/>
    <property type="match status" value="1"/>
</dbReference>
<keyword evidence="4 11" id="KW-0479">Metal-binding</keyword>
<gene>
    <name evidence="11" type="primary">alaS</name>
    <name evidence="13" type="ORF">SAMN05192580_3360</name>
</gene>
<keyword evidence="10 11" id="KW-0030">Aminoacyl-tRNA synthetase</keyword>
<organism evidence="13 14">
    <name type="scientific">Sphingomonas jatrophae</name>
    <dbReference type="NCBI Taxonomy" id="1166337"/>
    <lineage>
        <taxon>Bacteria</taxon>
        <taxon>Pseudomonadati</taxon>
        <taxon>Pseudomonadota</taxon>
        <taxon>Alphaproteobacteria</taxon>
        <taxon>Sphingomonadales</taxon>
        <taxon>Sphingomonadaceae</taxon>
        <taxon>Sphingomonas</taxon>
    </lineage>
</organism>
<reference evidence="13 14" key="1">
    <citation type="submission" date="2016-10" db="EMBL/GenBank/DDBJ databases">
        <authorList>
            <person name="de Groot N.N."/>
        </authorList>
    </citation>
    <scope>NUCLEOTIDE SEQUENCE [LARGE SCALE GENOMIC DNA]</scope>
    <source>
        <strain evidence="13 14">S5-249</strain>
    </source>
</reference>
<dbReference type="OrthoDB" id="9803884at2"/>
<dbReference type="AlphaFoldDB" id="A0A1I6M2T9"/>
<comment type="cofactor">
    <cofactor evidence="11">
        <name>Zn(2+)</name>
        <dbReference type="ChEBI" id="CHEBI:29105"/>
    </cofactor>
    <text evidence="11">Binds 1 zinc ion per subunit.</text>
</comment>
<accession>A0A1I6M2T9</accession>
<keyword evidence="6 11" id="KW-0862">Zinc</keyword>
<keyword evidence="5 11" id="KW-0547">Nucleotide-binding</keyword>
<dbReference type="FunFam" id="3.30.930.10:FF:000004">
    <property type="entry name" value="Alanine--tRNA ligase"/>
    <property type="match status" value="1"/>
</dbReference>
<dbReference type="SMART" id="SM00863">
    <property type="entry name" value="tRNA_SAD"/>
    <property type="match status" value="1"/>
</dbReference>
<dbReference type="RefSeq" id="WP_093316233.1">
    <property type="nucleotide sequence ID" value="NZ_FOZG01000003.1"/>
</dbReference>
<keyword evidence="14" id="KW-1185">Reference proteome</keyword>
<dbReference type="InterPro" id="IPR003156">
    <property type="entry name" value="DHHA1_dom"/>
</dbReference>
<feature type="binding site" evidence="11">
    <location>
        <position position="565"/>
    </location>
    <ligand>
        <name>Zn(2+)</name>
        <dbReference type="ChEBI" id="CHEBI:29105"/>
    </ligand>
</feature>
<comment type="catalytic activity">
    <reaction evidence="11">
        <text>tRNA(Ala) + L-alanine + ATP = L-alanyl-tRNA(Ala) + AMP + diphosphate</text>
        <dbReference type="Rhea" id="RHEA:12540"/>
        <dbReference type="Rhea" id="RHEA-COMP:9657"/>
        <dbReference type="Rhea" id="RHEA-COMP:9923"/>
        <dbReference type="ChEBI" id="CHEBI:30616"/>
        <dbReference type="ChEBI" id="CHEBI:33019"/>
        <dbReference type="ChEBI" id="CHEBI:57972"/>
        <dbReference type="ChEBI" id="CHEBI:78442"/>
        <dbReference type="ChEBI" id="CHEBI:78497"/>
        <dbReference type="ChEBI" id="CHEBI:456215"/>
        <dbReference type="EC" id="6.1.1.7"/>
    </reaction>
</comment>
<keyword evidence="9 11" id="KW-0648">Protein biosynthesis</keyword>
<keyword evidence="2 11" id="KW-0820">tRNA-binding</keyword>
<sequence>MTSTNDIRRSFLDHFGKEGHRIVPSAPLVPHNDPTLMFVNAGMVPFKNVFTGLETRPYSTATSSQKCVRAGGKHNDLDNVGYTARHHTFFEMLGNFSFGDYFKERAISLAWDLITREWGISRDRLTVTVYHTDDEAFDLWRKIAGLPEQRIIRIATADNFWSMGDTGPCGPCSEIFYDHGDHIPGGPPGSPDEDGDRFVEIWNLVFMQYEQVDKETRLALPRPSIDTGMGLERVAAVLQGVHDNYDTDTFKALIAASTELTRTKAEGDSKASHRVIADHLRASGFLVADGVLPANEGRGYVLRRIMRRAMRHAHLLGSAEPLMHRLVPALVAEMGAAYPELVRAQPLIEETLKLEETRFRQTLDKGLRLLDEATAGFQAGATLPGDVAFRLYDTYGFPYDLTEDALRAQGLGVDRAGFDAAMAEQRAAARAAWKGSGEKASDEVWFDIAEAHGSTEFTGYSGHDGEGQVIALVKDGRGVEVAQAGDEVAIVTNQTPFYGESGGQAGDSGTITGANGVRADVLDTVKPLGKLHVHKAKLVEGTLRVGDAVQLSVDAGRRDRLRANHSATHLLHAALRHRLGGHVTQKGSLVAEDRLRFDFAHPKPMTPEDIAAVEAEVNRHIRENDAVMTRLMTPDEAIAAGAMALFGEKYGDEVRVLSMGRANDDDPKSWSVELCGGTHVNALGDIALFKIVSESAVASGVRRIEALTGEAARLWLTGREERLREAAASLKTAPEDVPARVLSLVEERRRLERELAEAKRALALAGPAQRDEAGPEQVAGIGFVGQVIEGLEPKSLRGLVDEAKSRLGSGIAVLVAVADGRATVAVGVTADLTARFSAVNLVRVAVAAVGGAGGGGRPDMAQGGGPDGTKANDAVAAVRATLAESVAAA</sequence>
<feature type="binding site" evidence="11">
    <location>
        <position position="679"/>
    </location>
    <ligand>
        <name>Zn(2+)</name>
        <dbReference type="ChEBI" id="CHEBI:29105"/>
    </ligand>
</feature>
<dbReference type="Proteomes" id="UP000198824">
    <property type="component" value="Unassembled WGS sequence"/>
</dbReference>
<evidence type="ECO:0000256" key="11">
    <source>
        <dbReference type="HAMAP-Rule" id="MF_00036"/>
    </source>
</evidence>
<dbReference type="GO" id="GO:0005524">
    <property type="term" value="F:ATP binding"/>
    <property type="evidence" value="ECO:0007669"/>
    <property type="project" value="UniProtKB-UniRule"/>
</dbReference>
<dbReference type="SUPFAM" id="SSF55681">
    <property type="entry name" value="Class II aaRS and biotin synthetases"/>
    <property type="match status" value="1"/>
</dbReference>
<feature type="binding site" evidence="11">
    <location>
        <position position="675"/>
    </location>
    <ligand>
        <name>Zn(2+)</name>
        <dbReference type="ChEBI" id="CHEBI:29105"/>
    </ligand>
</feature>
<dbReference type="GO" id="GO:0006419">
    <property type="term" value="P:alanyl-tRNA aminoacylation"/>
    <property type="evidence" value="ECO:0007669"/>
    <property type="project" value="UniProtKB-UniRule"/>
</dbReference>
<dbReference type="CDD" id="cd00673">
    <property type="entry name" value="AlaRS_core"/>
    <property type="match status" value="1"/>
</dbReference>
<name>A0A1I6M2T9_9SPHN</name>
<proteinExistence type="inferred from homology"/>
<evidence type="ECO:0000256" key="9">
    <source>
        <dbReference type="ARBA" id="ARBA00022917"/>
    </source>
</evidence>
<comment type="domain">
    <text evidence="11">Consists of three domains; the N-terminal catalytic domain, the editing domain and the C-terminal C-Ala domain. The editing domain removes incorrectly charged amino acids, while the C-Ala domain, along with tRNA(Ala), serves as a bridge to cooperatively bring together the editing and aminoacylation centers thus stimulating deacylation of misacylated tRNAs.</text>
</comment>
<dbReference type="EC" id="6.1.1.7" evidence="11"/>
<dbReference type="Gene3D" id="2.40.30.130">
    <property type="match status" value="1"/>
</dbReference>
<evidence type="ECO:0000256" key="4">
    <source>
        <dbReference type="ARBA" id="ARBA00022723"/>
    </source>
</evidence>
<dbReference type="NCBIfam" id="TIGR00344">
    <property type="entry name" value="alaS"/>
    <property type="match status" value="1"/>
</dbReference>
<comment type="subcellular location">
    <subcellularLocation>
        <location evidence="11">Cytoplasm</location>
    </subcellularLocation>
</comment>
<evidence type="ECO:0000256" key="3">
    <source>
        <dbReference type="ARBA" id="ARBA00022598"/>
    </source>
</evidence>
<dbReference type="InterPro" id="IPR018165">
    <property type="entry name" value="Ala-tRNA-synth_IIc_core"/>
</dbReference>
<dbReference type="Pfam" id="PF01411">
    <property type="entry name" value="tRNA-synt_2c"/>
    <property type="match status" value="1"/>
</dbReference>
<evidence type="ECO:0000259" key="12">
    <source>
        <dbReference type="PROSITE" id="PS50860"/>
    </source>
</evidence>
<dbReference type="FunFam" id="3.30.54.20:FF:000001">
    <property type="entry name" value="Alanine--tRNA ligase"/>
    <property type="match status" value="1"/>
</dbReference>
<dbReference type="InterPro" id="IPR045864">
    <property type="entry name" value="aa-tRNA-synth_II/BPL/LPL"/>
</dbReference>
<evidence type="ECO:0000256" key="10">
    <source>
        <dbReference type="ARBA" id="ARBA00023146"/>
    </source>
</evidence>